<dbReference type="Pfam" id="PF04773">
    <property type="entry name" value="FecR"/>
    <property type="match status" value="1"/>
</dbReference>
<gene>
    <name evidence="4" type="ORF">AAG747_27135</name>
</gene>
<dbReference type="AlphaFoldDB" id="A0AAW9SFE1"/>
<dbReference type="RefSeq" id="WP_346824399.1">
    <property type="nucleotide sequence ID" value="NZ_JBDKWZ010000024.1"/>
</dbReference>
<feature type="transmembrane region" description="Helical" evidence="1">
    <location>
        <begin position="90"/>
        <end position="109"/>
    </location>
</feature>
<dbReference type="Gene3D" id="3.55.50.30">
    <property type="match status" value="1"/>
</dbReference>
<proteinExistence type="predicted"/>
<accession>A0AAW9SFE1</accession>
<dbReference type="Pfam" id="PF16344">
    <property type="entry name" value="FecR_C"/>
    <property type="match status" value="1"/>
</dbReference>
<dbReference type="PIRSF" id="PIRSF018266">
    <property type="entry name" value="FecR"/>
    <property type="match status" value="1"/>
</dbReference>
<keyword evidence="1" id="KW-1133">Transmembrane helix</keyword>
<keyword evidence="1" id="KW-0812">Transmembrane</keyword>
<keyword evidence="1" id="KW-0472">Membrane</keyword>
<protein>
    <submittedName>
        <fullName evidence="4">FecR domain-containing protein</fullName>
    </submittedName>
</protein>
<dbReference type="EMBL" id="JBDKWZ010000024">
    <property type="protein sequence ID" value="MEN7551619.1"/>
    <property type="molecule type" value="Genomic_DNA"/>
</dbReference>
<dbReference type="InterPro" id="IPR012373">
    <property type="entry name" value="Ferrdict_sens_TM"/>
</dbReference>
<reference evidence="4 5" key="1">
    <citation type="submission" date="2024-04" db="EMBL/GenBank/DDBJ databases">
        <title>Novel genus in family Flammeovirgaceae.</title>
        <authorList>
            <person name="Nguyen T.H."/>
            <person name="Vuong T.Q."/>
            <person name="Le H."/>
            <person name="Kim S.-G."/>
        </authorList>
    </citation>
    <scope>NUCLEOTIDE SEQUENCE [LARGE SCALE GENOMIC DNA]</scope>
    <source>
        <strain evidence="4 5">JCM 23209</strain>
    </source>
</reference>
<feature type="domain" description="FecR protein" evidence="2">
    <location>
        <begin position="123"/>
        <end position="218"/>
    </location>
</feature>
<evidence type="ECO:0000259" key="3">
    <source>
        <dbReference type="Pfam" id="PF16344"/>
    </source>
</evidence>
<dbReference type="GO" id="GO:0016989">
    <property type="term" value="F:sigma factor antagonist activity"/>
    <property type="evidence" value="ECO:0007669"/>
    <property type="project" value="TreeGrafter"/>
</dbReference>
<evidence type="ECO:0000313" key="4">
    <source>
        <dbReference type="EMBL" id="MEN7551619.1"/>
    </source>
</evidence>
<dbReference type="PANTHER" id="PTHR30273:SF2">
    <property type="entry name" value="PROTEIN FECR"/>
    <property type="match status" value="1"/>
</dbReference>
<dbReference type="FunFam" id="2.60.120.1440:FF:000001">
    <property type="entry name" value="Putative anti-sigma factor"/>
    <property type="match status" value="1"/>
</dbReference>
<evidence type="ECO:0000259" key="2">
    <source>
        <dbReference type="Pfam" id="PF04773"/>
    </source>
</evidence>
<dbReference type="InterPro" id="IPR032508">
    <property type="entry name" value="FecR_C"/>
</dbReference>
<dbReference type="InterPro" id="IPR006860">
    <property type="entry name" value="FecR"/>
</dbReference>
<comment type="caution">
    <text evidence="4">The sequence shown here is derived from an EMBL/GenBank/DDBJ whole genome shotgun (WGS) entry which is preliminary data.</text>
</comment>
<evidence type="ECO:0000256" key="1">
    <source>
        <dbReference type="SAM" id="Phobius"/>
    </source>
</evidence>
<dbReference type="PANTHER" id="PTHR30273">
    <property type="entry name" value="PERIPLASMIC SIGNAL SENSOR AND SIGMA FACTOR ACTIVATOR FECR-RELATED"/>
    <property type="match status" value="1"/>
</dbReference>
<evidence type="ECO:0000313" key="5">
    <source>
        <dbReference type="Proteomes" id="UP001403385"/>
    </source>
</evidence>
<keyword evidence="5" id="KW-1185">Reference proteome</keyword>
<dbReference type="Gene3D" id="2.60.120.1440">
    <property type="match status" value="1"/>
</dbReference>
<sequence length="336" mass="38537">MNHKRFTELATKYLSGELSTEEIGELDMYLANEEYRRQFQTISSQWNIAKRNFTQHEFDIQKGKAKLYAKIRRHDASFGAKKKTIHLNPLFWKVAASVLVLLTLAWWVWQQPAPTAPGIVWKEISTQPGQKTILSLGDGTQITLNAGSVLRYPESFQDSIRWVHLMGEAFFDVASNPDKPFIVRSGRLDTRVLGTKFNVKSYEEEEIARVSLVEGKVEVTTPSNKKVVLNPKQEILYQKDRQDITVKEFTPLKVVGWKENTFIMENEPLKNLLPLLERNFGVEIQLTDTQLANCKITADFRGESVWTMLEVLKYTTGIEYDFLNDKTIVLNGNGCN</sequence>
<feature type="domain" description="Protein FecR C-terminal" evidence="3">
    <location>
        <begin position="262"/>
        <end position="329"/>
    </location>
</feature>
<dbReference type="Proteomes" id="UP001403385">
    <property type="component" value="Unassembled WGS sequence"/>
</dbReference>
<organism evidence="4 5">
    <name type="scientific">Rapidithrix thailandica</name>
    <dbReference type="NCBI Taxonomy" id="413964"/>
    <lineage>
        <taxon>Bacteria</taxon>
        <taxon>Pseudomonadati</taxon>
        <taxon>Bacteroidota</taxon>
        <taxon>Cytophagia</taxon>
        <taxon>Cytophagales</taxon>
        <taxon>Flammeovirgaceae</taxon>
        <taxon>Rapidithrix</taxon>
    </lineage>
</organism>
<name>A0AAW9SFE1_9BACT</name>